<accession>A0A1H6DJ49</accession>
<feature type="transmembrane region" description="Helical" evidence="1">
    <location>
        <begin position="127"/>
        <end position="148"/>
    </location>
</feature>
<name>A0A1H6DJ49_9PSEU</name>
<feature type="transmembrane region" description="Helical" evidence="1">
    <location>
        <begin position="45"/>
        <end position="69"/>
    </location>
</feature>
<protein>
    <submittedName>
        <fullName evidence="2">Uncharacterized membrane protein</fullName>
    </submittedName>
</protein>
<evidence type="ECO:0000313" key="4">
    <source>
        <dbReference type="Proteomes" id="UP000199690"/>
    </source>
</evidence>
<sequence length="151" mass="15767">MVAAVCCSGLVAGLFAGFGYAVMPGLRAVDDRAFVTSMQRINAAILNPVFLPMFLGGLVLGGVAAWLVWSAAAPGAWWAVAGAGLYLVVFLVTGTANVPLNNELAAGGEDIAALRERFEAKWVRWNLVRAFAGVGSLLCWLIALVTGVQIS</sequence>
<organism evidence="2 5">
    <name type="scientific">Saccharopolyspora kobensis</name>
    <dbReference type="NCBI Taxonomy" id="146035"/>
    <lineage>
        <taxon>Bacteria</taxon>
        <taxon>Bacillati</taxon>
        <taxon>Actinomycetota</taxon>
        <taxon>Actinomycetes</taxon>
        <taxon>Pseudonocardiales</taxon>
        <taxon>Pseudonocardiaceae</taxon>
        <taxon>Saccharopolyspora</taxon>
    </lineage>
</organism>
<dbReference type="Proteomes" id="UP000236729">
    <property type="component" value="Unassembled WGS sequence"/>
</dbReference>
<gene>
    <name evidence="2" type="ORF">SAMN02982929_04469</name>
    <name evidence="3" type="ORF">SAMN05216506_103321</name>
</gene>
<evidence type="ECO:0000313" key="2">
    <source>
        <dbReference type="EMBL" id="SEG84725.1"/>
    </source>
</evidence>
<dbReference type="AlphaFoldDB" id="A0A1H6DJ49"/>
<accession>A0A1I1QXW1</accession>
<evidence type="ECO:0000313" key="5">
    <source>
        <dbReference type="Proteomes" id="UP000236729"/>
    </source>
</evidence>
<keyword evidence="1" id="KW-0472">Membrane</keyword>
<dbReference type="Pfam" id="PF08592">
    <property type="entry name" value="Anthrone_oxy"/>
    <property type="match status" value="1"/>
</dbReference>
<keyword evidence="1" id="KW-0812">Transmembrane</keyword>
<dbReference type="Proteomes" id="UP000199690">
    <property type="component" value="Unassembled WGS sequence"/>
</dbReference>
<keyword evidence="1" id="KW-1133">Transmembrane helix</keyword>
<keyword evidence="4" id="KW-1185">Reference proteome</keyword>
<dbReference type="EMBL" id="FOME01000003">
    <property type="protein sequence ID" value="SFD26946.1"/>
    <property type="molecule type" value="Genomic_DNA"/>
</dbReference>
<feature type="transmembrane region" description="Helical" evidence="1">
    <location>
        <begin position="76"/>
        <end position="96"/>
    </location>
</feature>
<proteinExistence type="predicted"/>
<dbReference type="InterPro" id="IPR013901">
    <property type="entry name" value="Anthrone_oxy"/>
</dbReference>
<reference evidence="2" key="2">
    <citation type="submission" date="2016-10" db="EMBL/GenBank/DDBJ databases">
        <authorList>
            <person name="de Groot N.N."/>
        </authorList>
    </citation>
    <scope>NUCLEOTIDE SEQUENCE [LARGE SCALE GENOMIC DNA]</scope>
    <source>
        <strain evidence="2">ATCC 20501</strain>
    </source>
</reference>
<evidence type="ECO:0000256" key="1">
    <source>
        <dbReference type="SAM" id="Phobius"/>
    </source>
</evidence>
<reference evidence="4 5" key="1">
    <citation type="submission" date="2016-10" db="EMBL/GenBank/DDBJ databases">
        <authorList>
            <person name="Varghese N."/>
            <person name="Submissions S."/>
        </authorList>
    </citation>
    <scope>NUCLEOTIDE SEQUENCE [LARGE SCALE GENOMIC DNA]</scope>
    <source>
        <strain evidence="5">ATCC 20501</strain>
        <strain evidence="3 4">CGMCC 4.3529</strain>
    </source>
</reference>
<evidence type="ECO:0000313" key="3">
    <source>
        <dbReference type="EMBL" id="SFD26946.1"/>
    </source>
</evidence>
<dbReference type="EMBL" id="FNVB01000006">
    <property type="protein sequence ID" value="SEG84725.1"/>
    <property type="molecule type" value="Genomic_DNA"/>
</dbReference>